<keyword evidence="2" id="KW-0812">Transmembrane</keyword>
<accession>A0AA35SDN5</accession>
<organism evidence="3 4">
    <name type="scientific">Geodia barretti</name>
    <name type="common">Barrett's horny sponge</name>
    <dbReference type="NCBI Taxonomy" id="519541"/>
    <lineage>
        <taxon>Eukaryota</taxon>
        <taxon>Metazoa</taxon>
        <taxon>Porifera</taxon>
        <taxon>Demospongiae</taxon>
        <taxon>Heteroscleromorpha</taxon>
        <taxon>Tetractinellida</taxon>
        <taxon>Astrophorina</taxon>
        <taxon>Geodiidae</taxon>
        <taxon>Geodia</taxon>
    </lineage>
</organism>
<gene>
    <name evidence="3" type="ORF">GBAR_LOCUS15998</name>
</gene>
<proteinExistence type="predicted"/>
<sequence length="584" mass="62496">MTAYEDDITGYSVTLEMENPPPRDPYNLTVSRDLLDSTTNQTWSLPGHSSEFFFPRYTFPVWLSVRAESPVGPGAPSPLLQYSPPTSSGTCTTTESIGSLSRDDALFTNCSDTVLVRLLLGENDGSGGATGDVFIPIVTETGISVVLGPNLLNPHTHYTATLSFSHQQSLSVNFSTHHVQSVSIMEKAHGLLVECKFAEGSPQNTTCTVVVEGEKGKLMNTSRGPHKFPELPTGIYNVTVYDGPMDGQEPAVVRVVAVSGKPNAPNPTASDTESPMNIGLIVGIAVMVLVIVIGICIGMVLAVLYIKKWRLPRAVKKKESKESNLPPRVQLPNLNGTGHSNDIELTPMGNQRNEVREREETRESELSAAGKPTQEDTMETRNRARQPIEANAGSSSGPQNLPPKPQRTEIKRSQVFNRVEGRPPSTGKGRYKDRDRSDRDRDGKQPGGNNYRSQSRPSPKPLRKQAPPPPPTPPPTDKTLSTNTTNNPRSDPNSGPSLSTTSSSTNKGASLSSTTSSSSSTSGAKTDGRRLSYAQMAPPPTDKTLSTNTTNNPRSDPNSGPSLSTTASSTNEGASLSSTASSSS</sequence>
<evidence type="ECO:0000256" key="1">
    <source>
        <dbReference type="SAM" id="MobiDB-lite"/>
    </source>
</evidence>
<feature type="transmembrane region" description="Helical" evidence="2">
    <location>
        <begin position="278"/>
        <end position="306"/>
    </location>
</feature>
<feature type="compositionally biased region" description="Basic and acidic residues" evidence="1">
    <location>
        <begin position="430"/>
        <end position="444"/>
    </location>
</feature>
<keyword evidence="4" id="KW-1185">Reference proteome</keyword>
<dbReference type="EMBL" id="CASHTH010002316">
    <property type="protein sequence ID" value="CAI8028078.1"/>
    <property type="molecule type" value="Genomic_DNA"/>
</dbReference>
<dbReference type="Proteomes" id="UP001174909">
    <property type="component" value="Unassembled WGS sequence"/>
</dbReference>
<protein>
    <submittedName>
        <fullName evidence="3">Uncharacterized protein</fullName>
    </submittedName>
</protein>
<feature type="compositionally biased region" description="Low complexity" evidence="1">
    <location>
        <begin position="83"/>
        <end position="95"/>
    </location>
</feature>
<feature type="compositionally biased region" description="Low complexity" evidence="1">
    <location>
        <begin position="497"/>
        <end position="522"/>
    </location>
</feature>
<feature type="compositionally biased region" description="Polar residues" evidence="1">
    <location>
        <begin position="480"/>
        <end position="496"/>
    </location>
</feature>
<keyword evidence="2" id="KW-1133">Transmembrane helix</keyword>
<comment type="caution">
    <text evidence="3">The sequence shown here is derived from an EMBL/GenBank/DDBJ whole genome shotgun (WGS) entry which is preliminary data.</text>
</comment>
<feature type="compositionally biased region" description="Pro residues" evidence="1">
    <location>
        <begin position="466"/>
        <end position="476"/>
    </location>
</feature>
<keyword evidence="2" id="KW-0472">Membrane</keyword>
<feature type="region of interest" description="Disordered" evidence="1">
    <location>
        <begin position="317"/>
        <end position="584"/>
    </location>
</feature>
<name>A0AA35SDN5_GEOBA</name>
<feature type="compositionally biased region" description="Basic and acidic residues" evidence="1">
    <location>
        <begin position="353"/>
        <end position="365"/>
    </location>
</feature>
<feature type="compositionally biased region" description="Polar residues" evidence="1">
    <location>
        <begin position="543"/>
        <end position="573"/>
    </location>
</feature>
<feature type="compositionally biased region" description="Low complexity" evidence="1">
    <location>
        <begin position="574"/>
        <end position="584"/>
    </location>
</feature>
<reference evidence="3" key="1">
    <citation type="submission" date="2023-03" db="EMBL/GenBank/DDBJ databases">
        <authorList>
            <person name="Steffen K."/>
            <person name="Cardenas P."/>
        </authorList>
    </citation>
    <scope>NUCLEOTIDE SEQUENCE</scope>
</reference>
<feature type="compositionally biased region" description="Polar residues" evidence="1">
    <location>
        <begin position="447"/>
        <end position="456"/>
    </location>
</feature>
<evidence type="ECO:0000313" key="3">
    <source>
        <dbReference type="EMBL" id="CAI8028078.1"/>
    </source>
</evidence>
<feature type="region of interest" description="Disordered" evidence="1">
    <location>
        <begin position="76"/>
        <end position="95"/>
    </location>
</feature>
<dbReference type="AlphaFoldDB" id="A0AA35SDN5"/>
<evidence type="ECO:0000256" key="2">
    <source>
        <dbReference type="SAM" id="Phobius"/>
    </source>
</evidence>
<evidence type="ECO:0000313" key="4">
    <source>
        <dbReference type="Proteomes" id="UP001174909"/>
    </source>
</evidence>